<comment type="similarity">
    <text evidence="3 10">Belongs to the CND1 (condensin subunit 1) family.</text>
</comment>
<evidence type="ECO:0000256" key="5">
    <source>
        <dbReference type="ARBA" id="ARBA00022618"/>
    </source>
</evidence>
<evidence type="ECO:0000313" key="14">
    <source>
        <dbReference type="EMBL" id="PVU90333.1"/>
    </source>
</evidence>
<keyword evidence="6 10" id="KW-0498">Mitosis</keyword>
<organism evidence="14 15">
    <name type="scientific">Smittium simulii</name>
    <dbReference type="NCBI Taxonomy" id="133385"/>
    <lineage>
        <taxon>Eukaryota</taxon>
        <taxon>Fungi</taxon>
        <taxon>Fungi incertae sedis</taxon>
        <taxon>Zoopagomycota</taxon>
        <taxon>Kickxellomycotina</taxon>
        <taxon>Harpellomycetes</taxon>
        <taxon>Harpellales</taxon>
        <taxon>Legeriomycetaceae</taxon>
        <taxon>Smittium</taxon>
    </lineage>
</organism>
<evidence type="ECO:0000256" key="11">
    <source>
        <dbReference type="SAM" id="MobiDB-lite"/>
    </source>
</evidence>
<keyword evidence="15" id="KW-1185">Reference proteome</keyword>
<dbReference type="PANTHER" id="PTHR14222">
    <property type="entry name" value="CONDENSIN"/>
    <property type="match status" value="1"/>
</dbReference>
<dbReference type="PIRSF" id="PIRSF017127">
    <property type="entry name" value="Condensin_D2"/>
    <property type="match status" value="1"/>
</dbReference>
<dbReference type="GO" id="GO:0051301">
    <property type="term" value="P:cell division"/>
    <property type="evidence" value="ECO:0007669"/>
    <property type="project" value="UniProtKB-KW"/>
</dbReference>
<evidence type="ECO:0000256" key="8">
    <source>
        <dbReference type="ARBA" id="ARBA00023242"/>
    </source>
</evidence>
<comment type="subcellular location">
    <subcellularLocation>
        <location evidence="2">Chromosome</location>
    </subcellularLocation>
    <subcellularLocation>
        <location evidence="1">Nucleus</location>
    </subcellularLocation>
</comment>
<protein>
    <recommendedName>
        <fullName evidence="10">Condensin complex subunit 1</fullName>
    </recommendedName>
</protein>
<comment type="caution">
    <text evidence="14">The sequence shown here is derived from an EMBL/GenBank/DDBJ whole genome shotgun (WGS) entry which is preliminary data.</text>
</comment>
<reference evidence="14 15" key="1">
    <citation type="journal article" date="2018" name="MBio">
        <title>Comparative Genomics Reveals the Core Gene Toolbox for the Fungus-Insect Symbiosis.</title>
        <authorList>
            <person name="Wang Y."/>
            <person name="Stata M."/>
            <person name="Wang W."/>
            <person name="Stajich J.E."/>
            <person name="White M.M."/>
            <person name="Moncalvo J.M."/>
        </authorList>
    </citation>
    <scope>NUCLEOTIDE SEQUENCE [LARGE SCALE GENOMIC DNA]</scope>
    <source>
        <strain evidence="14 15">SWE-8-4</strain>
    </source>
</reference>
<dbReference type="GO" id="GO:0042393">
    <property type="term" value="F:histone binding"/>
    <property type="evidence" value="ECO:0007669"/>
    <property type="project" value="TreeGrafter"/>
</dbReference>
<feature type="compositionally biased region" description="Acidic residues" evidence="11">
    <location>
        <begin position="1106"/>
        <end position="1120"/>
    </location>
</feature>
<dbReference type="GO" id="GO:0000779">
    <property type="term" value="C:condensed chromosome, centromeric region"/>
    <property type="evidence" value="ECO:0007669"/>
    <property type="project" value="TreeGrafter"/>
</dbReference>
<keyword evidence="8" id="KW-0539">Nucleus</keyword>
<dbReference type="GO" id="GO:0005634">
    <property type="term" value="C:nucleus"/>
    <property type="evidence" value="ECO:0007669"/>
    <property type="project" value="UniProtKB-SubCell"/>
</dbReference>
<keyword evidence="7 10" id="KW-0226">DNA condensation</keyword>
<feature type="compositionally biased region" description="Basic and acidic residues" evidence="11">
    <location>
        <begin position="1077"/>
        <end position="1104"/>
    </location>
</feature>
<dbReference type="STRING" id="133385.A0A2T9YDC4"/>
<evidence type="ECO:0000256" key="4">
    <source>
        <dbReference type="ARBA" id="ARBA00022454"/>
    </source>
</evidence>
<dbReference type="Gene3D" id="1.25.10.10">
    <property type="entry name" value="Leucine-rich Repeat Variant"/>
    <property type="match status" value="1"/>
</dbReference>
<dbReference type="InterPro" id="IPR016024">
    <property type="entry name" value="ARM-type_fold"/>
</dbReference>
<feature type="domain" description="Condensin complex subunit 1 C-terminal" evidence="12">
    <location>
        <begin position="844"/>
        <end position="1006"/>
    </location>
</feature>
<dbReference type="GO" id="GO:0000796">
    <property type="term" value="C:condensin complex"/>
    <property type="evidence" value="ECO:0007669"/>
    <property type="project" value="TreeGrafter"/>
</dbReference>
<evidence type="ECO:0000256" key="1">
    <source>
        <dbReference type="ARBA" id="ARBA00004123"/>
    </source>
</evidence>
<dbReference type="InterPro" id="IPR007673">
    <property type="entry name" value="Condensin_cplx_su1"/>
</dbReference>
<dbReference type="GO" id="GO:0007076">
    <property type="term" value="P:mitotic chromosome condensation"/>
    <property type="evidence" value="ECO:0007669"/>
    <property type="project" value="InterPro"/>
</dbReference>
<evidence type="ECO:0000259" key="13">
    <source>
        <dbReference type="Pfam" id="PF12922"/>
    </source>
</evidence>
<name>A0A2T9YDC4_9FUNG</name>
<proteinExistence type="inferred from homology"/>
<keyword evidence="5 10" id="KW-0132">Cell division</keyword>
<dbReference type="GO" id="GO:0010032">
    <property type="term" value="P:meiotic chromosome condensation"/>
    <property type="evidence" value="ECO:0007669"/>
    <property type="project" value="TreeGrafter"/>
</dbReference>
<dbReference type="AlphaFoldDB" id="A0A2T9YDC4"/>
<evidence type="ECO:0000313" key="15">
    <source>
        <dbReference type="Proteomes" id="UP000245383"/>
    </source>
</evidence>
<sequence>MYKLQEKINDLYEDPDACLNLDELSFSEAKNIIEGFQDEANNLNYANSENQDFYFDKNNIISRYTILLQLLIEQLCKPSKHEVTLKKKISSKRDHSNLLGNQITGIIKKLEEILKTITKITRLNLNRIWETNTEKDSFLLCLSKIPSRLIETVDFAMNEYIRNESIETLLELSLNPSYKFTLANNLWQNLRNYEHMCDIVVEIVFKGFEKYENIHLGDELLKFVSTEPWADSSDKSAQKYIAKFLTSLSLKAPKMITRFMNQLVNLLDNESYIVRASIIEVLGHLIVYSGSLEQNEQLRNQIVEYFDIIEQRFLDSHYIVRGRVLQICQQICMGPAKFPKQRPRLIELTISRLHDKASNVRRNAIKSLMVFLETHPFNLNGGELLLSELESRLYQISNNLQIIVEKAKKELQNEQTIPNNDNLLDSVNLKLNSENETLEKDKKLVIRYKLEIQYYQDAIHFIKQMENATDLTVRLLLSTNKQEVIESIKFILLSSRYKIAGSQQAIRKLLHLVWQPNYVNTNITTNQDNPTMEFKVIQTLYDAFTQLYISRLDNLSDKENIANICNNLLRLVDNASLSDLASLEKILNVLMKTNSISLAVISKLISMFSKSSKERRGSILLLSMISSASKNVVGDNIEIFLNVGLGKVGFSDFFVSKYTCIALKSLFKFNNNQPSILSSEIIKTVTKATLVNNGEMFGSEADFKLSQLLFIIGHVAIKEVELLEVIEADLKKRKTEEKIYDPSTDELRLAGGQSSDDDIGDLILSIRDKHLLYGENSLLKIYCPLIESLCTRINDNSELIISPLTKTWAIVALSKFMCVSFEYCESNLPLLLSLLRKSISQTDRANISIALGDLSICFNRLIGENLGYMYQQLTIDSNIRVRKTMLMVLTHLILNGMLKIKSHLGLLAICLEDDDNEISQLTKLFFQELSSKNDNIIYNNIPDIISTLSFGANKDPIEQSKFDKIVKFLFQFIKDKQVDNIVEKLCLRFRSVLIPRQALDLSFCLSLLPYKSDKSIYKLISLMPVYSQFLIETNVYKLFSEIVTKIKHVLPSVNSGETAPAISPTVASEFESKLEHARNRAIGKNEDNMDVDKNDEQMDDKSDFNQDYEPEMQDIGEDSC</sequence>
<evidence type="ECO:0000259" key="12">
    <source>
        <dbReference type="Pfam" id="PF12717"/>
    </source>
</evidence>
<feature type="domain" description="Condensin complex subunit 1 N-terminal" evidence="13">
    <location>
        <begin position="32"/>
        <end position="165"/>
    </location>
</feature>
<dbReference type="OrthoDB" id="436262at2759"/>
<dbReference type="InterPro" id="IPR024324">
    <property type="entry name" value="Condensin_cplx_su1_N"/>
</dbReference>
<keyword evidence="9 10" id="KW-0131">Cell cycle</keyword>
<dbReference type="PANTHER" id="PTHR14222:SF2">
    <property type="entry name" value="CONDENSIN COMPLEX SUBUNIT 1"/>
    <property type="match status" value="1"/>
</dbReference>
<comment type="function">
    <text evidence="10">Regulatory subunit of the condensin complex, a complex required for conversion of interphase chromatin into mitotic-like condense chromosomes. The condensin complex probably introduces positive supercoils into relaxed DNA in the presence of type I topoisomerases and converts nicked DNA into positive knotted forms in the presence of type II topoisomerases.</text>
</comment>
<feature type="region of interest" description="Disordered" evidence="11">
    <location>
        <begin position="1077"/>
        <end position="1120"/>
    </location>
</feature>
<dbReference type="Pfam" id="PF12717">
    <property type="entry name" value="Cnd1"/>
    <property type="match status" value="1"/>
</dbReference>
<dbReference type="InterPro" id="IPR026971">
    <property type="entry name" value="CND1/NCAPD3"/>
</dbReference>
<accession>A0A2T9YDC4</accession>
<keyword evidence="4" id="KW-0158">Chromosome</keyword>
<evidence type="ECO:0000256" key="2">
    <source>
        <dbReference type="ARBA" id="ARBA00004286"/>
    </source>
</evidence>
<evidence type="ECO:0000256" key="7">
    <source>
        <dbReference type="ARBA" id="ARBA00023067"/>
    </source>
</evidence>
<evidence type="ECO:0000256" key="3">
    <source>
        <dbReference type="ARBA" id="ARBA00009606"/>
    </source>
</evidence>
<dbReference type="InterPro" id="IPR011989">
    <property type="entry name" value="ARM-like"/>
</dbReference>
<evidence type="ECO:0000256" key="6">
    <source>
        <dbReference type="ARBA" id="ARBA00022776"/>
    </source>
</evidence>
<evidence type="ECO:0000256" key="10">
    <source>
        <dbReference type="PIRNR" id="PIRNR017127"/>
    </source>
</evidence>
<dbReference type="InterPro" id="IPR032682">
    <property type="entry name" value="Cnd1_C"/>
</dbReference>
<evidence type="ECO:0000256" key="9">
    <source>
        <dbReference type="ARBA" id="ARBA00023306"/>
    </source>
</evidence>
<dbReference type="Proteomes" id="UP000245383">
    <property type="component" value="Unassembled WGS sequence"/>
</dbReference>
<dbReference type="SUPFAM" id="SSF48371">
    <property type="entry name" value="ARM repeat"/>
    <property type="match status" value="1"/>
</dbReference>
<gene>
    <name evidence="14" type="ORF">BB561_004921</name>
</gene>
<dbReference type="Pfam" id="PF12922">
    <property type="entry name" value="Cnd1_N"/>
    <property type="match status" value="1"/>
</dbReference>
<dbReference type="EMBL" id="MBFR01000264">
    <property type="protein sequence ID" value="PVU90333.1"/>
    <property type="molecule type" value="Genomic_DNA"/>
</dbReference>